<name>A0A8B4BZJ2_HEYCO</name>
<evidence type="ECO:0000313" key="2">
    <source>
        <dbReference type="Proteomes" id="UP000184029"/>
    </source>
</evidence>
<sequence>MWGGSFLCPKKPASTLHLLLQEDETELRQKIESFIDPALQTSHNHTSLDDFMQREDIAEDVKALYLLALEGTTSQEVFQSGAYHERVEKRFERGQRAHP</sequence>
<dbReference type="EMBL" id="FQUB01000057">
    <property type="protein sequence ID" value="SHF63601.1"/>
    <property type="molecule type" value="Genomic_DNA"/>
</dbReference>
<proteinExistence type="predicted"/>
<organism evidence="1 2">
    <name type="scientific">Heyndrickxia coagulans DSM 1 = ATCC 7050</name>
    <dbReference type="NCBI Taxonomy" id="1121088"/>
    <lineage>
        <taxon>Bacteria</taxon>
        <taxon>Bacillati</taxon>
        <taxon>Bacillota</taxon>
        <taxon>Bacilli</taxon>
        <taxon>Bacillales</taxon>
        <taxon>Bacillaceae</taxon>
        <taxon>Heyndrickxia</taxon>
    </lineage>
</organism>
<gene>
    <name evidence="1" type="ORF">SAMN02745208_02404</name>
</gene>
<comment type="caution">
    <text evidence="1">The sequence shown here is derived from an EMBL/GenBank/DDBJ whole genome shotgun (WGS) entry which is preliminary data.</text>
</comment>
<protein>
    <submittedName>
        <fullName evidence="1">Uncharacterized protein</fullName>
    </submittedName>
</protein>
<evidence type="ECO:0000313" key="1">
    <source>
        <dbReference type="EMBL" id="SHF63601.1"/>
    </source>
</evidence>
<dbReference type="Proteomes" id="UP000184029">
    <property type="component" value="Unassembled WGS sequence"/>
</dbReference>
<dbReference type="AlphaFoldDB" id="A0A8B4BZJ2"/>
<reference evidence="1 2" key="1">
    <citation type="submission" date="2016-11" db="EMBL/GenBank/DDBJ databases">
        <authorList>
            <person name="Varghese N."/>
            <person name="Submissions S."/>
        </authorList>
    </citation>
    <scope>NUCLEOTIDE SEQUENCE [LARGE SCALE GENOMIC DNA]</scope>
    <source>
        <strain evidence="1 2">DSM 1</strain>
    </source>
</reference>
<accession>A0A8B4BZJ2</accession>